<evidence type="ECO:0000313" key="2">
    <source>
        <dbReference type="Proteomes" id="UP001054889"/>
    </source>
</evidence>
<comment type="caution">
    <text evidence="1">The sequence shown here is derived from an EMBL/GenBank/DDBJ whole genome shotgun (WGS) entry which is preliminary data.</text>
</comment>
<keyword evidence="2" id="KW-1185">Reference proteome</keyword>
<reference evidence="1" key="1">
    <citation type="journal article" date="2018" name="DNA Res.">
        <title>Multiple hybrid de novo genome assembly of finger millet, an orphan allotetraploid crop.</title>
        <authorList>
            <person name="Hatakeyama M."/>
            <person name="Aluri S."/>
            <person name="Balachadran M.T."/>
            <person name="Sivarajan S.R."/>
            <person name="Patrignani A."/>
            <person name="Gruter S."/>
            <person name="Poveda L."/>
            <person name="Shimizu-Inatsugi R."/>
            <person name="Baeten J."/>
            <person name="Francoijs K.J."/>
            <person name="Nataraja K.N."/>
            <person name="Reddy Y.A.N."/>
            <person name="Phadnis S."/>
            <person name="Ravikumar R.L."/>
            <person name="Schlapbach R."/>
            <person name="Sreeman S.M."/>
            <person name="Shimizu K.K."/>
        </authorList>
    </citation>
    <scope>NUCLEOTIDE SEQUENCE</scope>
</reference>
<sequence length="122" mass="13752">METKVGDGNSTLFWTDNWLQGSSIANIAPHIFAQVSKQNRNKRTVSEALPDDQWTQDIIGALNVAALTELLGLVDLLDEVQLVHGVEDEHRLQLWESGQYSSKSAYKSFFIAAIHFQPWQLI</sequence>
<evidence type="ECO:0000313" key="1">
    <source>
        <dbReference type="EMBL" id="GJM95656.1"/>
    </source>
</evidence>
<dbReference type="PANTHER" id="PTHR36617">
    <property type="entry name" value="PROTEIN, PUTATIVE-RELATED"/>
    <property type="match status" value="1"/>
</dbReference>
<proteinExistence type="predicted"/>
<dbReference type="AlphaFoldDB" id="A0AAV5CC31"/>
<name>A0AAV5CC31_ELECO</name>
<dbReference type="PANTHER" id="PTHR36617:SF17">
    <property type="entry name" value="OS01G0114800 PROTEIN"/>
    <property type="match status" value="1"/>
</dbReference>
<organism evidence="1 2">
    <name type="scientific">Eleusine coracana subsp. coracana</name>
    <dbReference type="NCBI Taxonomy" id="191504"/>
    <lineage>
        <taxon>Eukaryota</taxon>
        <taxon>Viridiplantae</taxon>
        <taxon>Streptophyta</taxon>
        <taxon>Embryophyta</taxon>
        <taxon>Tracheophyta</taxon>
        <taxon>Spermatophyta</taxon>
        <taxon>Magnoliopsida</taxon>
        <taxon>Liliopsida</taxon>
        <taxon>Poales</taxon>
        <taxon>Poaceae</taxon>
        <taxon>PACMAD clade</taxon>
        <taxon>Chloridoideae</taxon>
        <taxon>Cynodonteae</taxon>
        <taxon>Eleusininae</taxon>
        <taxon>Eleusine</taxon>
    </lineage>
</organism>
<gene>
    <name evidence="1" type="primary">ga12425</name>
    <name evidence="1" type="ORF">PR202_ga12425</name>
</gene>
<dbReference type="EMBL" id="BQKI01000005">
    <property type="protein sequence ID" value="GJM95656.1"/>
    <property type="molecule type" value="Genomic_DNA"/>
</dbReference>
<accession>A0AAV5CC31</accession>
<reference evidence="1" key="2">
    <citation type="submission" date="2021-12" db="EMBL/GenBank/DDBJ databases">
        <title>Resequencing data analysis of finger millet.</title>
        <authorList>
            <person name="Hatakeyama M."/>
            <person name="Aluri S."/>
            <person name="Balachadran M.T."/>
            <person name="Sivarajan S.R."/>
            <person name="Poveda L."/>
            <person name="Shimizu-Inatsugi R."/>
            <person name="Schlapbach R."/>
            <person name="Sreeman S.M."/>
            <person name="Shimizu K.K."/>
        </authorList>
    </citation>
    <scope>NUCLEOTIDE SEQUENCE</scope>
</reference>
<protein>
    <submittedName>
        <fullName evidence="1">Uncharacterized protein</fullName>
    </submittedName>
</protein>
<dbReference type="Proteomes" id="UP001054889">
    <property type="component" value="Unassembled WGS sequence"/>
</dbReference>